<keyword evidence="1" id="KW-0732">Signal</keyword>
<dbReference type="HOGENOM" id="CLU_2270185_0_0_1"/>
<feature type="signal peptide" evidence="1">
    <location>
        <begin position="1"/>
        <end position="19"/>
    </location>
</feature>
<proteinExistence type="predicted"/>
<evidence type="ECO:0000256" key="1">
    <source>
        <dbReference type="SAM" id="SignalP"/>
    </source>
</evidence>
<feature type="chain" id="PRO_5002221011" evidence="1">
    <location>
        <begin position="20"/>
        <end position="103"/>
    </location>
</feature>
<dbReference type="InParanoid" id="A0A0D0DZM6"/>
<sequence>QEFISVAAVIATAVSSVFGQTVELGYPTNGAVLTPGQSFTAHVIQPESLASCIQVGIALTIDACSNGVGPQPTDQLGNVLYAGPWTPTCTLPEWVPRDQLSSL</sequence>
<keyword evidence="3" id="KW-1185">Reference proteome</keyword>
<reference evidence="2 3" key="1">
    <citation type="submission" date="2014-04" db="EMBL/GenBank/DDBJ databases">
        <authorList>
            <consortium name="DOE Joint Genome Institute"/>
            <person name="Kuo A."/>
            <person name="Kohler A."/>
            <person name="Jargeat P."/>
            <person name="Nagy L.G."/>
            <person name="Floudas D."/>
            <person name="Copeland A."/>
            <person name="Barry K.W."/>
            <person name="Cichocki N."/>
            <person name="Veneault-Fourrey C."/>
            <person name="LaButti K."/>
            <person name="Lindquist E.A."/>
            <person name="Lipzen A."/>
            <person name="Lundell T."/>
            <person name="Morin E."/>
            <person name="Murat C."/>
            <person name="Sun H."/>
            <person name="Tunlid A."/>
            <person name="Henrissat B."/>
            <person name="Grigoriev I.V."/>
            <person name="Hibbett D.S."/>
            <person name="Martin F."/>
            <person name="Nordberg H.P."/>
            <person name="Cantor M.N."/>
            <person name="Hua S.X."/>
        </authorList>
    </citation>
    <scope>NUCLEOTIDE SEQUENCE [LARGE SCALE GENOMIC DNA]</scope>
    <source>
        <strain evidence="2 3">Ve08.2h10</strain>
    </source>
</reference>
<accession>A0A0D0DZM6</accession>
<dbReference type="EMBL" id="KN825006">
    <property type="protein sequence ID" value="KIK96056.1"/>
    <property type="molecule type" value="Genomic_DNA"/>
</dbReference>
<gene>
    <name evidence="2" type="ORF">PAXRUDRAFT_139326</name>
</gene>
<name>A0A0D0DZM6_9AGAM</name>
<dbReference type="OrthoDB" id="2841294at2759"/>
<feature type="non-terminal residue" evidence="2">
    <location>
        <position position="1"/>
    </location>
</feature>
<organism evidence="2 3">
    <name type="scientific">Paxillus rubicundulus Ve08.2h10</name>
    <dbReference type="NCBI Taxonomy" id="930991"/>
    <lineage>
        <taxon>Eukaryota</taxon>
        <taxon>Fungi</taxon>
        <taxon>Dikarya</taxon>
        <taxon>Basidiomycota</taxon>
        <taxon>Agaricomycotina</taxon>
        <taxon>Agaricomycetes</taxon>
        <taxon>Agaricomycetidae</taxon>
        <taxon>Boletales</taxon>
        <taxon>Paxilineae</taxon>
        <taxon>Paxillaceae</taxon>
        <taxon>Paxillus</taxon>
    </lineage>
</organism>
<dbReference type="Proteomes" id="UP000054538">
    <property type="component" value="Unassembled WGS sequence"/>
</dbReference>
<evidence type="ECO:0000313" key="2">
    <source>
        <dbReference type="EMBL" id="KIK96056.1"/>
    </source>
</evidence>
<protein>
    <submittedName>
        <fullName evidence="2">Unplaced genomic scaffold scaffold_184, whole genome shotgun sequence</fullName>
    </submittedName>
</protein>
<reference evidence="3" key="2">
    <citation type="submission" date="2015-01" db="EMBL/GenBank/DDBJ databases">
        <title>Evolutionary Origins and Diversification of the Mycorrhizal Mutualists.</title>
        <authorList>
            <consortium name="DOE Joint Genome Institute"/>
            <consortium name="Mycorrhizal Genomics Consortium"/>
            <person name="Kohler A."/>
            <person name="Kuo A."/>
            <person name="Nagy L.G."/>
            <person name="Floudas D."/>
            <person name="Copeland A."/>
            <person name="Barry K.W."/>
            <person name="Cichocki N."/>
            <person name="Veneault-Fourrey C."/>
            <person name="LaButti K."/>
            <person name="Lindquist E.A."/>
            <person name="Lipzen A."/>
            <person name="Lundell T."/>
            <person name="Morin E."/>
            <person name="Murat C."/>
            <person name="Riley R."/>
            <person name="Ohm R."/>
            <person name="Sun H."/>
            <person name="Tunlid A."/>
            <person name="Henrissat B."/>
            <person name="Grigoriev I.V."/>
            <person name="Hibbett D.S."/>
            <person name="Martin F."/>
        </authorList>
    </citation>
    <scope>NUCLEOTIDE SEQUENCE [LARGE SCALE GENOMIC DNA]</scope>
    <source>
        <strain evidence="3">Ve08.2h10</strain>
    </source>
</reference>
<evidence type="ECO:0000313" key="3">
    <source>
        <dbReference type="Proteomes" id="UP000054538"/>
    </source>
</evidence>
<dbReference type="AlphaFoldDB" id="A0A0D0DZM6"/>